<gene>
    <name evidence="4" type="ORF">TSUD_280350</name>
</gene>
<protein>
    <recommendedName>
        <fullName evidence="6">B-like cyclin</fullName>
    </recommendedName>
</protein>
<proteinExistence type="predicted"/>
<feature type="domain" description="Cyclin-like" evidence="2">
    <location>
        <begin position="205"/>
        <end position="300"/>
    </location>
</feature>
<evidence type="ECO:0000259" key="3">
    <source>
        <dbReference type="SMART" id="SM01332"/>
    </source>
</evidence>
<dbReference type="InterPro" id="IPR036915">
    <property type="entry name" value="Cyclin-like_sf"/>
</dbReference>
<feature type="domain" description="Cyclin C-terminal" evidence="3">
    <location>
        <begin position="198"/>
        <end position="312"/>
    </location>
</feature>
<dbReference type="EMBL" id="DF973853">
    <property type="protein sequence ID" value="GAU41236.1"/>
    <property type="molecule type" value="Genomic_DNA"/>
</dbReference>
<keyword evidence="1" id="KW-0175">Coiled coil</keyword>
<organism evidence="4 5">
    <name type="scientific">Trifolium subterraneum</name>
    <name type="common">Subterranean clover</name>
    <dbReference type="NCBI Taxonomy" id="3900"/>
    <lineage>
        <taxon>Eukaryota</taxon>
        <taxon>Viridiplantae</taxon>
        <taxon>Streptophyta</taxon>
        <taxon>Embryophyta</taxon>
        <taxon>Tracheophyta</taxon>
        <taxon>Spermatophyta</taxon>
        <taxon>Magnoliopsida</taxon>
        <taxon>eudicotyledons</taxon>
        <taxon>Gunneridae</taxon>
        <taxon>Pentapetalae</taxon>
        <taxon>rosids</taxon>
        <taxon>fabids</taxon>
        <taxon>Fabales</taxon>
        <taxon>Fabaceae</taxon>
        <taxon>Papilionoideae</taxon>
        <taxon>50 kb inversion clade</taxon>
        <taxon>NPAAA clade</taxon>
        <taxon>Hologalegina</taxon>
        <taxon>IRL clade</taxon>
        <taxon>Trifolieae</taxon>
        <taxon>Trifolium</taxon>
    </lineage>
</organism>
<dbReference type="OrthoDB" id="5875390at2759"/>
<evidence type="ECO:0000256" key="1">
    <source>
        <dbReference type="SAM" id="Coils"/>
    </source>
</evidence>
<evidence type="ECO:0008006" key="6">
    <source>
        <dbReference type="Google" id="ProtNLM"/>
    </source>
</evidence>
<sequence length="314" mass="35235">MNRNLTAMNKLLMEKNDRLQKQVSQLVYENTFFRQHTENTTLATTDTSCESVLTSGQQHPPRDASPAGLLSVIEETLAEFLSKATGTAVEWVQMPGMKPGPDSIGVVAISHGSPGVAARACDLVGLEPASVAEILKDRLSWHRDCRTMDVLNVMSTASGGTIELLYMQVKFIPSEALLLKLKHSSKLYFELQMDDRIVFVLSYLNRLVKLQFQFKDRWQVPLMQLEYLADYIVELSLLEYDMLKYTPSLVAASATLLAKYILLPRKKPWVTKHQNCVNVLRDCIYCTATAIKIYLPLLLSKKNTVSISFGVPST</sequence>
<evidence type="ECO:0000313" key="5">
    <source>
        <dbReference type="Proteomes" id="UP000242715"/>
    </source>
</evidence>
<reference evidence="5" key="1">
    <citation type="journal article" date="2017" name="Front. Plant Sci.">
        <title>Climate Clever Clovers: New Paradigm to Reduce the Environmental Footprint of Ruminants by Breeding Low Methanogenic Forages Utilizing Haplotype Variation.</title>
        <authorList>
            <person name="Kaur P."/>
            <person name="Appels R."/>
            <person name="Bayer P.E."/>
            <person name="Keeble-Gagnere G."/>
            <person name="Wang J."/>
            <person name="Hirakawa H."/>
            <person name="Shirasawa K."/>
            <person name="Vercoe P."/>
            <person name="Stefanova K."/>
            <person name="Durmic Z."/>
            <person name="Nichols P."/>
            <person name="Revell C."/>
            <person name="Isobe S.N."/>
            <person name="Edwards D."/>
            <person name="Erskine W."/>
        </authorList>
    </citation>
    <scope>NUCLEOTIDE SEQUENCE [LARGE SCALE GENOMIC DNA]</scope>
    <source>
        <strain evidence="5">cv. Daliak</strain>
    </source>
</reference>
<dbReference type="InterPro" id="IPR002913">
    <property type="entry name" value="START_lipid-bd_dom"/>
</dbReference>
<dbReference type="AlphaFoldDB" id="A0A2Z6NC08"/>
<dbReference type="InterPro" id="IPR004367">
    <property type="entry name" value="Cyclin_C-dom"/>
</dbReference>
<evidence type="ECO:0000259" key="2">
    <source>
        <dbReference type="SMART" id="SM00385"/>
    </source>
</evidence>
<dbReference type="Pfam" id="PF02984">
    <property type="entry name" value="Cyclin_C"/>
    <property type="match status" value="1"/>
</dbReference>
<dbReference type="InterPro" id="IPR044830">
    <property type="entry name" value="HD-Zip_III"/>
</dbReference>
<feature type="coiled-coil region" evidence="1">
    <location>
        <begin position="2"/>
        <end position="29"/>
    </location>
</feature>
<dbReference type="Pfam" id="PF01852">
    <property type="entry name" value="START"/>
    <property type="match status" value="1"/>
</dbReference>
<dbReference type="GO" id="GO:0003700">
    <property type="term" value="F:DNA-binding transcription factor activity"/>
    <property type="evidence" value="ECO:0007669"/>
    <property type="project" value="InterPro"/>
</dbReference>
<dbReference type="InterPro" id="IPR013763">
    <property type="entry name" value="Cyclin-like_dom"/>
</dbReference>
<dbReference type="SMART" id="SM01332">
    <property type="entry name" value="Cyclin_C"/>
    <property type="match status" value="1"/>
</dbReference>
<dbReference type="SUPFAM" id="SSF47954">
    <property type="entry name" value="Cyclin-like"/>
    <property type="match status" value="1"/>
</dbReference>
<dbReference type="SUPFAM" id="SSF55961">
    <property type="entry name" value="Bet v1-like"/>
    <property type="match status" value="1"/>
</dbReference>
<evidence type="ECO:0000313" key="4">
    <source>
        <dbReference type="EMBL" id="GAU41236.1"/>
    </source>
</evidence>
<dbReference type="SMART" id="SM00385">
    <property type="entry name" value="CYCLIN"/>
    <property type="match status" value="1"/>
</dbReference>
<keyword evidence="5" id="KW-1185">Reference proteome</keyword>
<dbReference type="PANTHER" id="PTHR45950">
    <property type="entry name" value="HOMEOBOX-LEUCINE ZIPPER PROTEIN ATHB-14"/>
    <property type="match status" value="1"/>
</dbReference>
<dbReference type="PANTHER" id="PTHR45950:SF6">
    <property type="entry name" value="HOMEOBOX-LEUCINE ZIPPER PROTEIN ATHB-8"/>
    <property type="match status" value="1"/>
</dbReference>
<name>A0A2Z6NC08_TRISU</name>
<dbReference type="Gene3D" id="1.10.472.10">
    <property type="entry name" value="Cyclin-like"/>
    <property type="match status" value="1"/>
</dbReference>
<accession>A0A2Z6NC08</accession>
<dbReference type="Proteomes" id="UP000242715">
    <property type="component" value="Unassembled WGS sequence"/>
</dbReference>
<dbReference type="GO" id="GO:0008289">
    <property type="term" value="F:lipid binding"/>
    <property type="evidence" value="ECO:0007669"/>
    <property type="project" value="InterPro"/>
</dbReference>